<dbReference type="InterPro" id="IPR001123">
    <property type="entry name" value="LeuE-type"/>
</dbReference>
<comment type="subcellular location">
    <subcellularLocation>
        <location evidence="1">Cell membrane</location>
        <topology evidence="1">Multi-pass membrane protein</topology>
    </subcellularLocation>
</comment>
<dbReference type="OrthoDB" id="9804822at2"/>
<feature type="transmembrane region" description="Helical" evidence="6">
    <location>
        <begin position="6"/>
        <end position="26"/>
    </location>
</feature>
<evidence type="ECO:0008006" key="9">
    <source>
        <dbReference type="Google" id="ProtNLM"/>
    </source>
</evidence>
<keyword evidence="4 6" id="KW-1133">Transmembrane helix</keyword>
<sequence length="200" mass="21575">MSAWLVVLSVSLVAAAVPGASLALVMRHTLGGGRKAGLLTMCGQSVSVAFYVALTLLGLGVVITKTPWLFNLIKWGGAACLFWMGVSAIRDSLRKKNLEQSEEDYRYTPFRDGLLVTILNPQVAVFFLAMFSQVVTPDITAGVKLLYGATAVGVGMVWFSCIVFLVSNQRVRKQLKAFEHIIERVMGGALLLLGIRVAVG</sequence>
<keyword evidence="3 6" id="KW-0812">Transmembrane</keyword>
<dbReference type="PANTHER" id="PTHR30086">
    <property type="entry name" value="ARGININE EXPORTER PROTEIN ARGO"/>
    <property type="match status" value="1"/>
</dbReference>
<gene>
    <name evidence="7" type="ORF">DC094_05015</name>
</gene>
<evidence type="ECO:0000313" key="8">
    <source>
        <dbReference type="Proteomes" id="UP000244906"/>
    </source>
</evidence>
<dbReference type="PIRSF" id="PIRSF006324">
    <property type="entry name" value="LeuE"/>
    <property type="match status" value="1"/>
</dbReference>
<evidence type="ECO:0000256" key="6">
    <source>
        <dbReference type="SAM" id="Phobius"/>
    </source>
</evidence>
<evidence type="ECO:0000256" key="3">
    <source>
        <dbReference type="ARBA" id="ARBA00022692"/>
    </source>
</evidence>
<dbReference type="Proteomes" id="UP000244906">
    <property type="component" value="Unassembled WGS sequence"/>
</dbReference>
<protein>
    <recommendedName>
        <fullName evidence="9">Lysine transporter LysE</fullName>
    </recommendedName>
</protein>
<dbReference type="GO" id="GO:0005886">
    <property type="term" value="C:plasma membrane"/>
    <property type="evidence" value="ECO:0007669"/>
    <property type="project" value="UniProtKB-SubCell"/>
</dbReference>
<feature type="transmembrane region" description="Helical" evidence="6">
    <location>
        <begin position="75"/>
        <end position="93"/>
    </location>
</feature>
<organism evidence="7 8">
    <name type="scientific">Pelagibaculum spongiae</name>
    <dbReference type="NCBI Taxonomy" id="2080658"/>
    <lineage>
        <taxon>Bacteria</taxon>
        <taxon>Pseudomonadati</taxon>
        <taxon>Pseudomonadota</taxon>
        <taxon>Gammaproteobacteria</taxon>
        <taxon>Oceanospirillales</taxon>
        <taxon>Pelagibaculum</taxon>
    </lineage>
</organism>
<dbReference type="Pfam" id="PF01810">
    <property type="entry name" value="LysE"/>
    <property type="match status" value="1"/>
</dbReference>
<evidence type="ECO:0000256" key="2">
    <source>
        <dbReference type="ARBA" id="ARBA00022475"/>
    </source>
</evidence>
<dbReference type="RefSeq" id="WP_116685955.1">
    <property type="nucleotide sequence ID" value="NZ_CAWNYD010000001.1"/>
</dbReference>
<evidence type="ECO:0000256" key="1">
    <source>
        <dbReference type="ARBA" id="ARBA00004651"/>
    </source>
</evidence>
<dbReference type="GO" id="GO:0015171">
    <property type="term" value="F:amino acid transmembrane transporter activity"/>
    <property type="evidence" value="ECO:0007669"/>
    <property type="project" value="TreeGrafter"/>
</dbReference>
<evidence type="ECO:0000256" key="5">
    <source>
        <dbReference type="ARBA" id="ARBA00023136"/>
    </source>
</evidence>
<keyword evidence="2" id="KW-1003">Cell membrane</keyword>
<reference evidence="7 8" key="1">
    <citation type="submission" date="2018-04" db="EMBL/GenBank/DDBJ databases">
        <title>Thalassorhabdus spongiae gen. nov., sp. nov., isolated from a marine sponge in South-West Iceland.</title>
        <authorList>
            <person name="Knobloch S."/>
            <person name="Daussin A."/>
            <person name="Johannsson R."/>
            <person name="Marteinsson V.T."/>
        </authorList>
    </citation>
    <scope>NUCLEOTIDE SEQUENCE [LARGE SCALE GENOMIC DNA]</scope>
    <source>
        <strain evidence="7 8">Hp12</strain>
    </source>
</reference>
<keyword evidence="8" id="KW-1185">Reference proteome</keyword>
<proteinExistence type="predicted"/>
<feature type="transmembrane region" description="Helical" evidence="6">
    <location>
        <begin position="114"/>
        <end position="133"/>
    </location>
</feature>
<feature type="transmembrane region" description="Helical" evidence="6">
    <location>
        <begin position="145"/>
        <end position="166"/>
    </location>
</feature>
<dbReference type="AlphaFoldDB" id="A0A2V1H118"/>
<dbReference type="EMBL" id="QDDL01000001">
    <property type="protein sequence ID" value="PVZ72369.1"/>
    <property type="molecule type" value="Genomic_DNA"/>
</dbReference>
<name>A0A2V1H118_9GAMM</name>
<comment type="caution">
    <text evidence="7">The sequence shown here is derived from an EMBL/GenBank/DDBJ whole genome shotgun (WGS) entry which is preliminary data.</text>
</comment>
<evidence type="ECO:0000313" key="7">
    <source>
        <dbReference type="EMBL" id="PVZ72369.1"/>
    </source>
</evidence>
<feature type="transmembrane region" description="Helical" evidence="6">
    <location>
        <begin position="38"/>
        <end position="63"/>
    </location>
</feature>
<keyword evidence="5 6" id="KW-0472">Membrane</keyword>
<accession>A0A2V1H118</accession>
<dbReference type="PANTHER" id="PTHR30086:SF16">
    <property type="entry name" value="AMINO ACID EFFLUX PERMEASE RHTB FAMILY"/>
    <property type="match status" value="1"/>
</dbReference>
<evidence type="ECO:0000256" key="4">
    <source>
        <dbReference type="ARBA" id="ARBA00022989"/>
    </source>
</evidence>